<dbReference type="AlphaFoldDB" id="A0A2T3Q381"/>
<organism evidence="1 2">
    <name type="scientific">Photobacterium damselae</name>
    <dbReference type="NCBI Taxonomy" id="38293"/>
    <lineage>
        <taxon>Bacteria</taxon>
        <taxon>Pseudomonadati</taxon>
        <taxon>Pseudomonadota</taxon>
        <taxon>Gammaproteobacteria</taxon>
        <taxon>Vibrionales</taxon>
        <taxon>Vibrionaceae</taxon>
        <taxon>Photobacterium</taxon>
    </lineage>
</organism>
<gene>
    <name evidence="1" type="ORF">NCTC11647_04402</name>
</gene>
<reference evidence="1 2" key="1">
    <citation type="submission" date="2018-06" db="EMBL/GenBank/DDBJ databases">
        <authorList>
            <consortium name="Pathogen Informatics"/>
            <person name="Doyle S."/>
        </authorList>
    </citation>
    <scope>NUCLEOTIDE SEQUENCE [LARGE SCALE GENOMIC DNA]</scope>
    <source>
        <strain evidence="1 2">NCTC11647</strain>
    </source>
</reference>
<accession>A0A2T3Q381</accession>
<dbReference type="EMBL" id="UATL01000008">
    <property type="protein sequence ID" value="SPY46056.1"/>
    <property type="molecule type" value="Genomic_DNA"/>
</dbReference>
<dbReference type="Proteomes" id="UP000251647">
    <property type="component" value="Unassembled WGS sequence"/>
</dbReference>
<name>A0A2T3Q381_PHODM</name>
<evidence type="ECO:0000313" key="1">
    <source>
        <dbReference type="EMBL" id="SPY46056.1"/>
    </source>
</evidence>
<evidence type="ECO:0000313" key="2">
    <source>
        <dbReference type="Proteomes" id="UP000251647"/>
    </source>
</evidence>
<dbReference type="RefSeq" id="WP_013404472.1">
    <property type="nucleotide sequence ID" value="NZ_CP073687.1"/>
</dbReference>
<protein>
    <submittedName>
        <fullName evidence="1">Uncharacterized protein</fullName>
    </submittedName>
</protein>
<sequence>MQLFQHYLEHRPDVSAVARFLVIANQHGLQLTKPHAIGAELPFFVAGILLDWVCPAVFKEIPEHLRSIEIERVYIKSALFRLDVASICRQLQG</sequence>
<proteinExistence type="predicted"/>